<evidence type="ECO:0000259" key="3">
    <source>
        <dbReference type="Pfam" id="PF07814"/>
    </source>
</evidence>
<dbReference type="Gene3D" id="1.25.10.10">
    <property type="entry name" value="Leucine-rich Repeat Variant"/>
    <property type="match status" value="2"/>
</dbReference>
<feature type="region of interest" description="Disordered" evidence="2">
    <location>
        <begin position="96"/>
        <end position="126"/>
    </location>
</feature>
<dbReference type="PANTHER" id="PTHR22100">
    <property type="entry name" value="WINGS APART-LIKE PROTEIN HOMOLOG"/>
    <property type="match status" value="1"/>
</dbReference>
<dbReference type="FunFam" id="1.25.10.10:FF:000519">
    <property type="entry name" value="WAPL (Wings apart-like protein regulation of heterochromatin) protein"/>
    <property type="match status" value="1"/>
</dbReference>
<organism evidence="4 5">
    <name type="scientific">Apostasia shenzhenica</name>
    <dbReference type="NCBI Taxonomy" id="1088818"/>
    <lineage>
        <taxon>Eukaryota</taxon>
        <taxon>Viridiplantae</taxon>
        <taxon>Streptophyta</taxon>
        <taxon>Embryophyta</taxon>
        <taxon>Tracheophyta</taxon>
        <taxon>Spermatophyta</taxon>
        <taxon>Magnoliopsida</taxon>
        <taxon>Liliopsida</taxon>
        <taxon>Asparagales</taxon>
        <taxon>Orchidaceae</taxon>
        <taxon>Apostasioideae</taxon>
        <taxon>Apostasia</taxon>
    </lineage>
</organism>
<protein>
    <recommendedName>
        <fullName evidence="3">Wings apart-like protein C-terminal domain-containing protein</fullName>
    </recommendedName>
</protein>
<dbReference type="PANTHER" id="PTHR22100:SF13">
    <property type="entry name" value="WINGS APART-LIKE PROTEIN HOMOLOG"/>
    <property type="match status" value="1"/>
</dbReference>
<dbReference type="Pfam" id="PF07814">
    <property type="entry name" value="WAPL"/>
    <property type="match status" value="1"/>
</dbReference>
<evidence type="ECO:0000256" key="1">
    <source>
        <dbReference type="ARBA" id="ARBA00006854"/>
    </source>
</evidence>
<evidence type="ECO:0000256" key="2">
    <source>
        <dbReference type="SAM" id="MobiDB-lite"/>
    </source>
</evidence>
<dbReference type="InterPro" id="IPR022771">
    <property type="entry name" value="WAPL_C"/>
</dbReference>
<dbReference type="InterPro" id="IPR016024">
    <property type="entry name" value="ARM-type_fold"/>
</dbReference>
<dbReference type="Proteomes" id="UP000236161">
    <property type="component" value="Unassembled WGS sequence"/>
</dbReference>
<dbReference type="AlphaFoldDB" id="A0A2I0AXZ2"/>
<sequence length="917" mass="99708">MIVRTYGRKARCVGRSLSDTSILDASGSSGADESDYREVSLSQGGFQDCRHGLAAAFSSQDSSPWSLDPDLLPSSIPEAEDPFAVSLLPDWEEEEERGIGKKGRNLKRGSSGELKCSKPSATASSTSTLMEAQEFGEMMEHVDEVNFALDGLRPGQPARIRRASLLSLLNICSTAQRRRLLRARGMARRIIDAILGLNLDDSPCALAAATVFYVLASDVEDDLCLDSPSCVRFLVKLLDPPKIAIAEKKSSNINFTLLGKSRPQLLNNAVKGADSSSSAIISKVHEILVSCKEIKPPRVDDNVTKRPELSSKWIALLTMEKACLSTVSFEDTPDVARRVGGNFKEKLREFQALDAIFGIIADCHSTLEEWFKVKSHLGSEFEEGDGNALESVVLLLKCLKIMENAIFLSKDNQDYLLNMKAKLDSEGLTSSFVGVVLKIIKFLSGVLLLQSTSSISMNGKSNCSFKDEQDVPSTAFCGIADSPTESSKLCHKDQNSSTSNLGVSDVHSACSGVLKPAGDRADCSASTSQKTFHFSNGKSFKNTIGLKLKVNTNDMKVNSSRTSSGWISIRSLGSKVSSLVESRSQLSEDVKDKHNCVLSDPFAFDEDHLEPSKWELLSSHSEVTGTRKQSSPKKEHANGSKVPVVVIDDESSQPNSEVNFQFSDNSCPPKGGEDSNLLEDCLLSSVKVLMNLANDNPLGCQQIGACGGVDTMASLIACHFPSFDFLPAINEMEERTTASDKNSKSSHKIDRQLRDQELDFLVAILGLLVNLVEKDSLNRLRLASACVSVDQLGRSGRKGTYRDVIPLLCSIFMSNQGAGSSTVEDGILLCDDEETLLQGQLEAEMMIIEAYSALLLAFLSTESSSVREAIARCLPNRTLQILVPVLERFVAFHLTLNMIPPETHSAVVKVIESCKEP</sequence>
<dbReference type="InterPro" id="IPR011989">
    <property type="entry name" value="ARM-like"/>
</dbReference>
<keyword evidence="5" id="KW-1185">Reference proteome</keyword>
<evidence type="ECO:0000313" key="5">
    <source>
        <dbReference type="Proteomes" id="UP000236161"/>
    </source>
</evidence>
<dbReference type="STRING" id="1088818.A0A2I0AXZ2"/>
<dbReference type="SUPFAM" id="SSF48371">
    <property type="entry name" value="ARM repeat"/>
    <property type="match status" value="1"/>
</dbReference>
<accession>A0A2I0AXZ2</accession>
<feature type="domain" description="Wings apart-like protein C-terminal" evidence="3">
    <location>
        <begin position="127"/>
        <end position="713"/>
    </location>
</feature>
<dbReference type="OrthoDB" id="78088at2759"/>
<feature type="compositionally biased region" description="Polar residues" evidence="2">
    <location>
        <begin position="620"/>
        <end position="629"/>
    </location>
</feature>
<proteinExistence type="inferred from homology"/>
<gene>
    <name evidence="4" type="ORF">AXF42_Ash008470</name>
</gene>
<dbReference type="InterPro" id="IPR039874">
    <property type="entry name" value="WAPL"/>
</dbReference>
<comment type="similarity">
    <text evidence="1">Belongs to the WAPL family.</text>
</comment>
<evidence type="ECO:0000313" key="4">
    <source>
        <dbReference type="EMBL" id="PKA60410.1"/>
    </source>
</evidence>
<name>A0A2I0AXZ2_9ASPA</name>
<feature type="region of interest" description="Disordered" evidence="2">
    <location>
        <begin position="620"/>
        <end position="641"/>
    </location>
</feature>
<dbReference type="EMBL" id="KZ451939">
    <property type="protein sequence ID" value="PKA60410.1"/>
    <property type="molecule type" value="Genomic_DNA"/>
</dbReference>
<reference evidence="4 5" key="1">
    <citation type="journal article" date="2017" name="Nature">
        <title>The Apostasia genome and the evolution of orchids.</title>
        <authorList>
            <person name="Zhang G.Q."/>
            <person name="Liu K.W."/>
            <person name="Li Z."/>
            <person name="Lohaus R."/>
            <person name="Hsiao Y.Y."/>
            <person name="Niu S.C."/>
            <person name="Wang J.Y."/>
            <person name="Lin Y.C."/>
            <person name="Xu Q."/>
            <person name="Chen L.J."/>
            <person name="Yoshida K."/>
            <person name="Fujiwara S."/>
            <person name="Wang Z.W."/>
            <person name="Zhang Y.Q."/>
            <person name="Mitsuda N."/>
            <person name="Wang M."/>
            <person name="Liu G.H."/>
            <person name="Pecoraro L."/>
            <person name="Huang H.X."/>
            <person name="Xiao X.J."/>
            <person name="Lin M."/>
            <person name="Wu X.Y."/>
            <person name="Wu W.L."/>
            <person name="Chen Y.Y."/>
            <person name="Chang S.B."/>
            <person name="Sakamoto S."/>
            <person name="Ohme-Takagi M."/>
            <person name="Yagi M."/>
            <person name="Zeng S.J."/>
            <person name="Shen C.Y."/>
            <person name="Yeh C.M."/>
            <person name="Luo Y.B."/>
            <person name="Tsai W.C."/>
            <person name="Van de Peer Y."/>
            <person name="Liu Z.J."/>
        </authorList>
    </citation>
    <scope>NUCLEOTIDE SEQUENCE [LARGE SCALE GENOMIC DNA]</scope>
    <source>
        <strain evidence="5">cv. Shenzhen</strain>
        <tissue evidence="4">Stem</tissue>
    </source>
</reference>